<protein>
    <submittedName>
        <fullName evidence="1">Uncharacterized protein</fullName>
    </submittedName>
</protein>
<organism evidence="1 2">
    <name type="scientific">Planococcus maitriensis</name>
    <dbReference type="NCBI Taxonomy" id="221799"/>
    <lineage>
        <taxon>Bacteria</taxon>
        <taxon>Bacillati</taxon>
        <taxon>Bacillota</taxon>
        <taxon>Bacilli</taxon>
        <taxon>Bacillales</taxon>
        <taxon>Caryophanaceae</taxon>
        <taxon>Planococcus</taxon>
    </lineage>
</organism>
<evidence type="ECO:0000313" key="1">
    <source>
        <dbReference type="EMBL" id="RAZ68403.1"/>
    </source>
</evidence>
<dbReference type="EMBL" id="QLZQ01000002">
    <property type="protein sequence ID" value="RAZ68403.1"/>
    <property type="molecule type" value="Genomic_DNA"/>
</dbReference>
<keyword evidence="2" id="KW-1185">Reference proteome</keyword>
<proteinExistence type="predicted"/>
<reference evidence="1 2" key="1">
    <citation type="submission" date="2018-06" db="EMBL/GenBank/DDBJ databases">
        <title>The draft genome sequences of strains SCU63 and S1.</title>
        <authorList>
            <person name="Gan L."/>
        </authorList>
    </citation>
    <scope>NUCLEOTIDE SEQUENCE [LARGE SCALE GENOMIC DNA]</scope>
    <source>
        <strain evidence="1 2">S1</strain>
    </source>
</reference>
<comment type="caution">
    <text evidence="1">The sequence shown here is derived from an EMBL/GenBank/DDBJ whole genome shotgun (WGS) entry which is preliminary data.</text>
</comment>
<sequence>MASWAIKDGPNKKTATELQVRLQFRFCFSARPFKETGMPEADGMADGEHRVKNFLGDFRTLFLFSDAFLITHHFPLRIKIEIRF</sequence>
<evidence type="ECO:0000313" key="2">
    <source>
        <dbReference type="Proteomes" id="UP000251869"/>
    </source>
</evidence>
<dbReference type="Proteomes" id="UP000251869">
    <property type="component" value="Unassembled WGS sequence"/>
</dbReference>
<name>A0A365K6Y7_9BACL</name>
<accession>A0A365K6Y7</accession>
<dbReference type="AlphaFoldDB" id="A0A365K6Y7"/>
<gene>
    <name evidence="1" type="ORF">DP119_06980</name>
</gene>